<protein>
    <submittedName>
        <fullName evidence="2">Uncharacterized protein</fullName>
    </submittedName>
</protein>
<keyword evidence="1" id="KW-0175">Coiled coil</keyword>
<name>V6LVJ4_9EUKA</name>
<proteinExistence type="predicted"/>
<accession>V6LVJ4</accession>
<reference evidence="2" key="1">
    <citation type="journal article" date="2014" name="PLoS Genet.">
        <title>The Genome of Spironucleus salmonicida Highlights a Fish Pathogen Adapted to Fluctuating Environments.</title>
        <authorList>
            <person name="Xu F."/>
            <person name="Jerlstrom-Hultqvist J."/>
            <person name="Einarsson E."/>
            <person name="Astvaldsson A."/>
            <person name="Svard S.G."/>
            <person name="Andersson J.O."/>
        </authorList>
    </citation>
    <scope>NUCLEOTIDE SEQUENCE</scope>
</reference>
<sequence length="464" mass="54799">MIRRNQQSKLYSSRNSVRPVQFTLEQQYEIRNKILSQICTKCGQFVVKLIDDFNHQIYILKSNNTKDLIDPVELQNGKFQELISQNFQLNQTISFLENKITKIDENKCNQTKEILFTKQQNKVLSNRLNKQMLELRDSNKATVLKYEEKLSSAYQQIDNQNQTIRHMTQEIEKVSKRYNNILNGTNDDKASVTYLQQLIKDTNQQLQQNFKEIYQLKIQLQNYSIMEQEHQKLSNEHKYMQGQIQNLKHDLLVSQNNYQRMVQINDKFKDSLDLQSSQIITQLNQIDLYSEQIETYEKEVESLSNSQTTHFKIDITKVASKDFEYITSPKQPIVGNITDAEKLFLQEYSDIFIYKFDRMVFYNQNKKVLLDEYYSIRDQILNVNILKQCGIPINIAVRAANEEKYCLNAALQYLSANNTIYTLVHTQLEQNVFGQVVKMILAQYKVGISRNQFWVKLDTNIQFI</sequence>
<feature type="coiled-coil region" evidence="1">
    <location>
        <begin position="143"/>
        <end position="177"/>
    </location>
</feature>
<organism evidence="2">
    <name type="scientific">Spironucleus salmonicida</name>
    <dbReference type="NCBI Taxonomy" id="348837"/>
    <lineage>
        <taxon>Eukaryota</taxon>
        <taxon>Metamonada</taxon>
        <taxon>Diplomonadida</taxon>
        <taxon>Hexamitidae</taxon>
        <taxon>Hexamitinae</taxon>
        <taxon>Spironucleus</taxon>
    </lineage>
</organism>
<dbReference type="VEuPathDB" id="GiardiaDB:SS50377_23633"/>
<feature type="coiled-coil region" evidence="1">
    <location>
        <begin position="279"/>
        <end position="306"/>
    </location>
</feature>
<evidence type="ECO:0000256" key="1">
    <source>
        <dbReference type="SAM" id="Coils"/>
    </source>
</evidence>
<gene>
    <name evidence="2" type="ORF">SS50377_11227</name>
</gene>
<evidence type="ECO:0000313" key="2">
    <source>
        <dbReference type="EMBL" id="EST48615.1"/>
    </source>
</evidence>
<dbReference type="EMBL" id="KI545981">
    <property type="protein sequence ID" value="EST48615.1"/>
    <property type="molecule type" value="Genomic_DNA"/>
</dbReference>
<dbReference type="AlphaFoldDB" id="V6LVJ4"/>